<feature type="domain" description="HTH tetR-type" evidence="4">
    <location>
        <begin position="35"/>
        <end position="94"/>
    </location>
</feature>
<evidence type="ECO:0000313" key="5">
    <source>
        <dbReference type="EMBL" id="XBO44972.1"/>
    </source>
</evidence>
<sequence>MKSGEVKGAPDEVPDDGGPGTRPDGRRDRWKAHRAERRREFVDAAIAAIRAVGPRISLDDVCAQAKVTKPVLYRHFRDKDDLHRAVLDQVATHLVIPRITGELARVHGDDRDLLRAAIGAYVALVREERDLYRYAMAHNGLGDGGDFVGSVEASIAGAVGMLLTARQDEPADDAETVAFGIVGMVQLATNRWLDRPTVSEESLMTTLTELAWTGLAPRVEGARTDATD</sequence>
<dbReference type="GO" id="GO:0000976">
    <property type="term" value="F:transcription cis-regulatory region binding"/>
    <property type="evidence" value="ECO:0007669"/>
    <property type="project" value="TreeGrafter"/>
</dbReference>
<dbReference type="PROSITE" id="PS50977">
    <property type="entry name" value="HTH_TETR_2"/>
    <property type="match status" value="1"/>
</dbReference>
<dbReference type="InterPro" id="IPR050109">
    <property type="entry name" value="HTH-type_TetR-like_transc_reg"/>
</dbReference>
<keyword evidence="1 2" id="KW-0238">DNA-binding</keyword>
<accession>A0AAU7JX41</accession>
<dbReference type="InterPro" id="IPR009057">
    <property type="entry name" value="Homeodomain-like_sf"/>
</dbReference>
<gene>
    <name evidence="5" type="ORF">ABEG17_06435</name>
</gene>
<dbReference type="PROSITE" id="PS01081">
    <property type="entry name" value="HTH_TETR_1"/>
    <property type="match status" value="1"/>
</dbReference>
<proteinExistence type="predicted"/>
<protein>
    <submittedName>
        <fullName evidence="5">TetR/AcrR family transcriptional regulator</fullName>
    </submittedName>
</protein>
<feature type="DNA-binding region" description="H-T-H motif" evidence="2">
    <location>
        <begin position="57"/>
        <end position="76"/>
    </location>
</feature>
<dbReference type="EMBL" id="CP157483">
    <property type="protein sequence ID" value="XBO44972.1"/>
    <property type="molecule type" value="Genomic_DNA"/>
</dbReference>
<organism evidence="5">
    <name type="scientific">Pedococcus sp. KACC 23699</name>
    <dbReference type="NCBI Taxonomy" id="3149228"/>
    <lineage>
        <taxon>Bacteria</taxon>
        <taxon>Bacillati</taxon>
        <taxon>Actinomycetota</taxon>
        <taxon>Actinomycetes</taxon>
        <taxon>Micrococcales</taxon>
        <taxon>Intrasporangiaceae</taxon>
        <taxon>Pedococcus</taxon>
    </lineage>
</organism>
<dbReference type="SUPFAM" id="SSF46689">
    <property type="entry name" value="Homeodomain-like"/>
    <property type="match status" value="1"/>
</dbReference>
<feature type="region of interest" description="Disordered" evidence="3">
    <location>
        <begin position="1"/>
        <end position="33"/>
    </location>
</feature>
<reference evidence="5" key="1">
    <citation type="submission" date="2024-05" db="EMBL/GenBank/DDBJ databases">
        <authorList>
            <person name="Kim S."/>
            <person name="Heo J."/>
            <person name="Choi H."/>
            <person name="Choi Y."/>
            <person name="Kwon S.-W."/>
            <person name="Kim Y."/>
        </authorList>
    </citation>
    <scope>NUCLEOTIDE SEQUENCE</scope>
    <source>
        <strain evidence="5">KACC 23699</strain>
    </source>
</reference>
<dbReference type="PANTHER" id="PTHR30055">
    <property type="entry name" value="HTH-TYPE TRANSCRIPTIONAL REGULATOR RUTR"/>
    <property type="match status" value="1"/>
</dbReference>
<dbReference type="InterPro" id="IPR036271">
    <property type="entry name" value="Tet_transcr_reg_TetR-rel_C_sf"/>
</dbReference>
<evidence type="ECO:0000256" key="3">
    <source>
        <dbReference type="SAM" id="MobiDB-lite"/>
    </source>
</evidence>
<dbReference type="Pfam" id="PF00440">
    <property type="entry name" value="TetR_N"/>
    <property type="match status" value="1"/>
</dbReference>
<dbReference type="AlphaFoldDB" id="A0AAU7JX41"/>
<dbReference type="SUPFAM" id="SSF48498">
    <property type="entry name" value="Tetracyclin repressor-like, C-terminal domain"/>
    <property type="match status" value="1"/>
</dbReference>
<dbReference type="InterPro" id="IPR001647">
    <property type="entry name" value="HTH_TetR"/>
</dbReference>
<name>A0AAU7JX41_9MICO</name>
<dbReference type="Gene3D" id="1.10.357.10">
    <property type="entry name" value="Tetracycline Repressor, domain 2"/>
    <property type="match status" value="1"/>
</dbReference>
<dbReference type="PANTHER" id="PTHR30055:SF160">
    <property type="entry name" value="TRANSCRIPTIONAL REGULATORY PROTEIN (PROBABLY ASNC-FAMILY)-RELATED"/>
    <property type="match status" value="1"/>
</dbReference>
<evidence type="ECO:0000256" key="1">
    <source>
        <dbReference type="ARBA" id="ARBA00023125"/>
    </source>
</evidence>
<dbReference type="InterPro" id="IPR023772">
    <property type="entry name" value="DNA-bd_HTH_TetR-type_CS"/>
</dbReference>
<evidence type="ECO:0000256" key="2">
    <source>
        <dbReference type="PROSITE-ProRule" id="PRU00335"/>
    </source>
</evidence>
<dbReference type="InterPro" id="IPR045823">
    <property type="entry name" value="TetR_C_32"/>
</dbReference>
<dbReference type="RefSeq" id="WP_406832457.1">
    <property type="nucleotide sequence ID" value="NZ_CP157483.1"/>
</dbReference>
<dbReference type="Pfam" id="PF19344">
    <property type="entry name" value="TetR_C_32"/>
    <property type="match status" value="1"/>
</dbReference>
<evidence type="ECO:0000259" key="4">
    <source>
        <dbReference type="PROSITE" id="PS50977"/>
    </source>
</evidence>
<feature type="compositionally biased region" description="Basic and acidic residues" evidence="3">
    <location>
        <begin position="1"/>
        <end position="10"/>
    </location>
</feature>
<dbReference type="GO" id="GO:0003700">
    <property type="term" value="F:DNA-binding transcription factor activity"/>
    <property type="evidence" value="ECO:0007669"/>
    <property type="project" value="TreeGrafter"/>
</dbReference>